<dbReference type="RefSeq" id="WP_093358644.1">
    <property type="nucleotide sequence ID" value="NZ_FOLG01000001.1"/>
</dbReference>
<accession>A0A1I1DP16</accession>
<keyword evidence="1" id="KW-0472">Membrane</keyword>
<dbReference type="AlphaFoldDB" id="A0A1I1DP16"/>
<feature type="transmembrane region" description="Helical" evidence="1">
    <location>
        <begin position="71"/>
        <end position="89"/>
    </location>
</feature>
<evidence type="ECO:0000313" key="3">
    <source>
        <dbReference type="Proteomes" id="UP000198728"/>
    </source>
</evidence>
<keyword evidence="1" id="KW-1133">Transmembrane helix</keyword>
<feature type="transmembrane region" description="Helical" evidence="1">
    <location>
        <begin position="44"/>
        <end position="65"/>
    </location>
</feature>
<keyword evidence="1" id="KW-0812">Transmembrane</keyword>
<keyword evidence="3" id="KW-1185">Reference proteome</keyword>
<sequence>MYTAFSEAHRGFAMLGCLTTVLWALAALIPTIRHRPAPRLWRPLFIAAMATTGLSGLTGLVVLFFGGWLSFIFPWLGIVAIALHGMAGARGRKALEAGAAGPLAVALTVQILALVVAYALMIAKPF</sequence>
<organism evidence="2 3">
    <name type="scientific">Tropicimonas isoalkanivorans</name>
    <dbReference type="NCBI Taxonomy" id="441112"/>
    <lineage>
        <taxon>Bacteria</taxon>
        <taxon>Pseudomonadati</taxon>
        <taxon>Pseudomonadota</taxon>
        <taxon>Alphaproteobacteria</taxon>
        <taxon>Rhodobacterales</taxon>
        <taxon>Roseobacteraceae</taxon>
        <taxon>Tropicimonas</taxon>
    </lineage>
</organism>
<feature type="transmembrane region" description="Helical" evidence="1">
    <location>
        <begin position="12"/>
        <end position="32"/>
    </location>
</feature>
<feature type="transmembrane region" description="Helical" evidence="1">
    <location>
        <begin position="101"/>
        <end position="123"/>
    </location>
</feature>
<evidence type="ECO:0000256" key="1">
    <source>
        <dbReference type="SAM" id="Phobius"/>
    </source>
</evidence>
<dbReference type="OrthoDB" id="8448982at2"/>
<protein>
    <submittedName>
        <fullName evidence="2">Uncharacterized protein</fullName>
    </submittedName>
</protein>
<evidence type="ECO:0000313" key="2">
    <source>
        <dbReference type="EMBL" id="SFB74293.1"/>
    </source>
</evidence>
<name>A0A1I1DP16_9RHOB</name>
<proteinExistence type="predicted"/>
<reference evidence="2 3" key="1">
    <citation type="submission" date="2016-10" db="EMBL/GenBank/DDBJ databases">
        <authorList>
            <person name="de Groot N.N."/>
        </authorList>
    </citation>
    <scope>NUCLEOTIDE SEQUENCE [LARGE SCALE GENOMIC DNA]</scope>
    <source>
        <strain evidence="2 3">DSM 19548</strain>
    </source>
</reference>
<dbReference type="EMBL" id="FOLG01000001">
    <property type="protein sequence ID" value="SFB74293.1"/>
    <property type="molecule type" value="Genomic_DNA"/>
</dbReference>
<dbReference type="Proteomes" id="UP000198728">
    <property type="component" value="Unassembled WGS sequence"/>
</dbReference>
<gene>
    <name evidence="2" type="ORF">SAMN04488094_101236</name>
</gene>